<dbReference type="Gene3D" id="3.40.50.300">
    <property type="entry name" value="P-loop containing nucleotide triphosphate hydrolases"/>
    <property type="match status" value="1"/>
</dbReference>
<evidence type="ECO:0000256" key="1">
    <source>
        <dbReference type="ARBA" id="ARBA00022737"/>
    </source>
</evidence>
<dbReference type="Pfam" id="PF24883">
    <property type="entry name" value="NPHP3_N"/>
    <property type="match status" value="1"/>
</dbReference>
<evidence type="ECO:0000313" key="4">
    <source>
        <dbReference type="Proteomes" id="UP000750711"/>
    </source>
</evidence>
<dbReference type="InterPro" id="IPR056884">
    <property type="entry name" value="NPHP3-like_N"/>
</dbReference>
<dbReference type="PANTHER" id="PTHR10039:SF14">
    <property type="entry name" value="NACHT DOMAIN-CONTAINING PROTEIN"/>
    <property type="match status" value="1"/>
</dbReference>
<name>A0A9P8L3I3_9PEZI</name>
<dbReference type="SUPFAM" id="SSF52540">
    <property type="entry name" value="P-loop containing nucleoside triphosphate hydrolases"/>
    <property type="match status" value="1"/>
</dbReference>
<keyword evidence="4" id="KW-1185">Reference proteome</keyword>
<organism evidence="3 4">
    <name type="scientific">Trichoglossum hirsutum</name>
    <dbReference type="NCBI Taxonomy" id="265104"/>
    <lineage>
        <taxon>Eukaryota</taxon>
        <taxon>Fungi</taxon>
        <taxon>Dikarya</taxon>
        <taxon>Ascomycota</taxon>
        <taxon>Pezizomycotina</taxon>
        <taxon>Geoglossomycetes</taxon>
        <taxon>Geoglossales</taxon>
        <taxon>Geoglossaceae</taxon>
        <taxon>Trichoglossum</taxon>
    </lineage>
</organism>
<evidence type="ECO:0000259" key="2">
    <source>
        <dbReference type="Pfam" id="PF24883"/>
    </source>
</evidence>
<gene>
    <name evidence="3" type="ORF">GP486_006632</name>
</gene>
<feature type="domain" description="Nephrocystin 3-like N-terminal" evidence="2">
    <location>
        <begin position="58"/>
        <end position="210"/>
    </location>
</feature>
<dbReference type="EMBL" id="JAGHQM010001558">
    <property type="protein sequence ID" value="KAH0553188.1"/>
    <property type="molecule type" value="Genomic_DNA"/>
</dbReference>
<proteinExistence type="predicted"/>
<dbReference type="Proteomes" id="UP000750711">
    <property type="component" value="Unassembled WGS sequence"/>
</dbReference>
<dbReference type="InterPro" id="IPR027417">
    <property type="entry name" value="P-loop_NTPase"/>
</dbReference>
<comment type="caution">
    <text evidence="3">The sequence shown here is derived from an EMBL/GenBank/DDBJ whole genome shotgun (WGS) entry which is preliminary data.</text>
</comment>
<accession>A0A9P8L3I3</accession>
<keyword evidence="1" id="KW-0677">Repeat</keyword>
<protein>
    <recommendedName>
        <fullName evidence="2">Nephrocystin 3-like N-terminal domain-containing protein</fullName>
    </recommendedName>
</protein>
<evidence type="ECO:0000313" key="3">
    <source>
        <dbReference type="EMBL" id="KAH0553188.1"/>
    </source>
</evidence>
<dbReference type="AlphaFoldDB" id="A0A9P8L3I3"/>
<reference evidence="3" key="1">
    <citation type="submission" date="2021-03" db="EMBL/GenBank/DDBJ databases">
        <title>Comparative genomics and phylogenomic investigation of the class Geoglossomycetes provide insights into ecological specialization and systematics.</title>
        <authorList>
            <person name="Melie T."/>
            <person name="Pirro S."/>
            <person name="Miller A.N."/>
            <person name="Quandt A."/>
        </authorList>
    </citation>
    <scope>NUCLEOTIDE SEQUENCE</scope>
    <source>
        <strain evidence="3">CAQ_001_2017</strain>
    </source>
</reference>
<dbReference type="PANTHER" id="PTHR10039">
    <property type="entry name" value="AMELOGENIN"/>
    <property type="match status" value="1"/>
</dbReference>
<sequence length="550" mass="62224">MKHRTPFSSVCREDPLSLLPFATQAPFNAYGRRHEPACLPDTRVDLLQGIYDWADGEDGKDEQCIFWLNGLAGTGKSTISRTVARRYDEQKRLGASFFFSKGGGDVSHAGKFFTSLAVQLAFNVPSLRQYICEAVTKRSDIASLSPPEQWRQLVFGPLSNLQSELCQTYILVVDALDECEDDKDVRIILQLLAEARSLTTVRLRVFLTSRPEIPIRSSMHHIPQAEHQDLVLHNVPLTIIDHDISLFLECNLGIIRQEWALGADWPGEVVLEQLVLRACGLFIWAATACRFIYEGKRFARKRLDIILKSSSSAITAPEKHLDEIYLAVLKHSISLEYLEEEKEEVRGMLKYTLGSIVVLLSPLSTSSLSRLLHLSKEDVDWTLKDLYAILDIPEDQTRQLCLHHPSFRDFLLNKDRCGDFWVDEKKAHQILAAGCIQLMSQTLKKDICEMHAPGSQASQVDSTWIEKCLPPEVQYACLYWVQHLQRSGSQVHDGEEAHRFLQAHLLHWLEALGWMGKTSEGIQAILSLEAHVPVSYLSIICRNLTNLSLG</sequence>